<name>A0A0Q2M2W4_9EURY</name>
<keyword evidence="6" id="KW-1185">Reference proteome</keyword>
<sequence length="113" mass="13244">MGQKIVDPKTGRVVQLPKVFRDERELREFLDEVLERALKDPKYKKEFIDHASEGKVFGISVDLKKLGINVDGIDVVRLEFKFERGEFVLKTAFPEKGSAVWEYNKYLGWRVKR</sequence>
<dbReference type="EMBL" id="CP015105">
    <property type="protein sequence ID" value="ASJ12630.1"/>
    <property type="molecule type" value="Genomic_DNA"/>
</dbReference>
<dbReference type="EMBL" id="FOIW01000001">
    <property type="protein sequence ID" value="SEV87560.1"/>
    <property type="molecule type" value="Genomic_DNA"/>
</dbReference>
<gene>
    <name evidence="1" type="ORF">A3L14_06900</name>
    <name evidence="2" type="ORF">AMR53_05340</name>
    <name evidence="3" type="ORF">SAMN05216170_0566</name>
</gene>
<dbReference type="Proteomes" id="UP000051862">
    <property type="component" value="Unassembled WGS sequence"/>
</dbReference>
<dbReference type="PATRIC" id="fig|277988.4.peg.1117"/>
<reference evidence="5" key="3">
    <citation type="submission" date="2016-10" db="EMBL/GenBank/DDBJ databases">
        <authorList>
            <person name="Varghese N."/>
            <person name="Submissions S."/>
        </authorList>
    </citation>
    <scope>NUCLEOTIDE SEQUENCE [LARGE SCALE GENOMIC DNA]</scope>
    <source>
        <strain evidence="5">OGL-20</strain>
    </source>
</reference>
<dbReference type="OrthoDB" id="102189at2157"/>
<protein>
    <submittedName>
        <fullName evidence="2">Uncharacterized protein</fullName>
    </submittedName>
</protein>
<evidence type="ECO:0000313" key="2">
    <source>
        <dbReference type="EMBL" id="KQH82377.1"/>
    </source>
</evidence>
<evidence type="ECO:0000313" key="6">
    <source>
        <dbReference type="Proteomes" id="UP000250136"/>
    </source>
</evidence>
<organism evidence="2 4">
    <name type="scientific">Thermococcus thioreducens</name>
    <dbReference type="NCBI Taxonomy" id="277988"/>
    <lineage>
        <taxon>Archaea</taxon>
        <taxon>Methanobacteriati</taxon>
        <taxon>Methanobacteriota</taxon>
        <taxon>Thermococci</taxon>
        <taxon>Thermococcales</taxon>
        <taxon>Thermococcaceae</taxon>
        <taxon>Thermococcus</taxon>
    </lineage>
</organism>
<dbReference type="EMBL" id="LIXN01000008">
    <property type="protein sequence ID" value="KQH82377.1"/>
    <property type="molecule type" value="Genomic_DNA"/>
</dbReference>
<dbReference type="STRING" id="277988.SAMN05216170_0566"/>
<evidence type="ECO:0000313" key="4">
    <source>
        <dbReference type="Proteomes" id="UP000051862"/>
    </source>
</evidence>
<evidence type="ECO:0000313" key="5">
    <source>
        <dbReference type="Proteomes" id="UP000182125"/>
    </source>
</evidence>
<reference evidence="1 6" key="2">
    <citation type="submission" date="2016-04" db="EMBL/GenBank/DDBJ databases">
        <title>Complete genome sequence of Thermococcus thioreducens type strain OGL-20P.</title>
        <authorList>
            <person name="Oger P.M."/>
        </authorList>
    </citation>
    <scope>NUCLEOTIDE SEQUENCE [LARGE SCALE GENOMIC DNA]</scope>
    <source>
        <strain evidence="1 6">OGL-20P</strain>
    </source>
</reference>
<dbReference type="AlphaFoldDB" id="A0A0Q2M2W4"/>
<dbReference type="GeneID" id="33334137"/>
<dbReference type="Proteomes" id="UP000250136">
    <property type="component" value="Chromosome"/>
</dbReference>
<accession>A0A0Q2M2W4</accession>
<evidence type="ECO:0000313" key="3">
    <source>
        <dbReference type="EMBL" id="SEV87560.1"/>
    </source>
</evidence>
<dbReference type="KEGG" id="ttd:A3L14_06900"/>
<reference evidence="2 4" key="1">
    <citation type="submission" date="2015-08" db="EMBL/GenBank/DDBJ databases">
        <title>Thermococcus thioreducens DSM 14981 genome sequencing.</title>
        <authorList>
            <person name="Hong S.-J."/>
            <person name="Kim M.-C."/>
            <person name="Shin J.-H."/>
        </authorList>
    </citation>
    <scope>NUCLEOTIDE SEQUENCE [LARGE SCALE GENOMIC DNA]</scope>
    <source>
        <strain evidence="2 4">DSM 14981</strain>
    </source>
</reference>
<dbReference type="Proteomes" id="UP000182125">
    <property type="component" value="Unassembled WGS sequence"/>
</dbReference>
<proteinExistence type="predicted"/>
<evidence type="ECO:0000313" key="1">
    <source>
        <dbReference type="EMBL" id="ASJ12630.1"/>
    </source>
</evidence>
<reference evidence="3" key="4">
    <citation type="submission" date="2016-10" db="EMBL/GenBank/DDBJ databases">
        <authorList>
            <person name="de Groot N.N."/>
        </authorList>
    </citation>
    <scope>NUCLEOTIDE SEQUENCE [LARGE SCALE GENOMIC DNA]</scope>
    <source>
        <strain evidence="3">OGL-20</strain>
    </source>
</reference>
<dbReference type="RefSeq" id="WP_055429271.1">
    <property type="nucleotide sequence ID" value="NZ_CP015105.1"/>
</dbReference>